<name>A0A0A0K1K2_CUCSA</name>
<reference evidence="1 2" key="2">
    <citation type="journal article" date="2009" name="PLoS ONE">
        <title>An integrated genetic and cytogenetic map of the cucumber genome.</title>
        <authorList>
            <person name="Ren Y."/>
            <person name="Zhang Z."/>
            <person name="Liu J."/>
            <person name="Staub J.E."/>
            <person name="Han Y."/>
            <person name="Cheng Z."/>
            <person name="Li X."/>
            <person name="Lu J."/>
            <person name="Miao H."/>
            <person name="Kang H."/>
            <person name="Xie B."/>
            <person name="Gu X."/>
            <person name="Wang X."/>
            <person name="Du Y."/>
            <person name="Jin W."/>
            <person name="Huang S."/>
        </authorList>
    </citation>
    <scope>NUCLEOTIDE SEQUENCE [LARGE SCALE GENOMIC DNA]</scope>
    <source>
        <strain evidence="2">cv. 9930</strain>
    </source>
</reference>
<dbReference type="Proteomes" id="UP000029981">
    <property type="component" value="Chromosome 7"/>
</dbReference>
<reference evidence="1 2" key="4">
    <citation type="journal article" date="2011" name="BMC Genomics">
        <title>RNA-Seq improves annotation of protein-coding genes in the cucumber genome.</title>
        <authorList>
            <person name="Li Z."/>
            <person name="Zhang Z."/>
            <person name="Yan P."/>
            <person name="Huang S."/>
            <person name="Fei Z."/>
            <person name="Lin K."/>
        </authorList>
    </citation>
    <scope>NUCLEOTIDE SEQUENCE [LARGE SCALE GENOMIC DNA]</scope>
    <source>
        <strain evidence="2">cv. 9930</strain>
    </source>
</reference>
<dbReference type="AlphaFoldDB" id="A0A0A0K1K2"/>
<accession>A0A0A0K1K2</accession>
<reference evidence="1 2" key="1">
    <citation type="journal article" date="2009" name="Nat. Genet.">
        <title>The genome of the cucumber, Cucumis sativus L.</title>
        <authorList>
            <person name="Huang S."/>
            <person name="Li R."/>
            <person name="Zhang Z."/>
            <person name="Li L."/>
            <person name="Gu X."/>
            <person name="Fan W."/>
            <person name="Lucas W.J."/>
            <person name="Wang X."/>
            <person name="Xie B."/>
            <person name="Ni P."/>
            <person name="Ren Y."/>
            <person name="Zhu H."/>
            <person name="Li J."/>
            <person name="Lin K."/>
            <person name="Jin W."/>
            <person name="Fei Z."/>
            <person name="Li G."/>
            <person name="Staub J."/>
            <person name="Kilian A."/>
            <person name="van der Vossen E.A."/>
            <person name="Wu Y."/>
            <person name="Guo J."/>
            <person name="He J."/>
            <person name="Jia Z."/>
            <person name="Ren Y."/>
            <person name="Tian G."/>
            <person name="Lu Y."/>
            <person name="Ruan J."/>
            <person name="Qian W."/>
            <person name="Wang M."/>
            <person name="Huang Q."/>
            <person name="Li B."/>
            <person name="Xuan Z."/>
            <person name="Cao J."/>
            <person name="Asan"/>
            <person name="Wu Z."/>
            <person name="Zhang J."/>
            <person name="Cai Q."/>
            <person name="Bai Y."/>
            <person name="Zhao B."/>
            <person name="Han Y."/>
            <person name="Li Y."/>
            <person name="Li X."/>
            <person name="Wang S."/>
            <person name="Shi Q."/>
            <person name="Liu S."/>
            <person name="Cho W.K."/>
            <person name="Kim J.Y."/>
            <person name="Xu Y."/>
            <person name="Heller-Uszynska K."/>
            <person name="Miao H."/>
            <person name="Cheng Z."/>
            <person name="Zhang S."/>
            <person name="Wu J."/>
            <person name="Yang Y."/>
            <person name="Kang H."/>
            <person name="Li M."/>
            <person name="Liang H."/>
            <person name="Ren X."/>
            <person name="Shi Z."/>
            <person name="Wen M."/>
            <person name="Jian M."/>
            <person name="Yang H."/>
            <person name="Zhang G."/>
            <person name="Yang Z."/>
            <person name="Chen R."/>
            <person name="Liu S."/>
            <person name="Li J."/>
            <person name="Ma L."/>
            <person name="Liu H."/>
            <person name="Zhou Y."/>
            <person name="Zhao J."/>
            <person name="Fang X."/>
            <person name="Li G."/>
            <person name="Fang L."/>
            <person name="Li Y."/>
            <person name="Liu D."/>
            <person name="Zheng H."/>
            <person name="Zhang Y."/>
            <person name="Qin N."/>
            <person name="Li Z."/>
            <person name="Yang G."/>
            <person name="Yang S."/>
            <person name="Bolund L."/>
            <person name="Kristiansen K."/>
            <person name="Zheng H."/>
            <person name="Li S."/>
            <person name="Zhang X."/>
            <person name="Yang H."/>
            <person name="Wang J."/>
            <person name="Sun R."/>
            <person name="Zhang B."/>
            <person name="Jiang S."/>
            <person name="Wang J."/>
            <person name="Du Y."/>
            <person name="Li S."/>
        </authorList>
    </citation>
    <scope>NUCLEOTIDE SEQUENCE [LARGE SCALE GENOMIC DNA]</scope>
    <source>
        <strain evidence="2">cv. 9930</strain>
    </source>
</reference>
<sequence length="75" mass="8715">MRLELEVDGEDYRTVGRLSARIWNAAGFDGAATERCRREDEEVTAAGRTRSTRRLRVRRAAGFDDEEDTRRRWLG</sequence>
<gene>
    <name evidence="1" type="ORF">Csa_7G024170</name>
</gene>
<reference evidence="1 2" key="3">
    <citation type="journal article" date="2010" name="BMC Genomics">
        <title>Transcriptome sequencing and comparative analysis of cucumber flowers with different sex types.</title>
        <authorList>
            <person name="Guo S."/>
            <person name="Zheng Y."/>
            <person name="Joung J.G."/>
            <person name="Liu S."/>
            <person name="Zhang Z."/>
            <person name="Crasta O.R."/>
            <person name="Sobral B.W."/>
            <person name="Xu Y."/>
            <person name="Huang S."/>
            <person name="Fei Z."/>
        </authorList>
    </citation>
    <scope>NUCLEOTIDE SEQUENCE [LARGE SCALE GENOMIC DNA]</scope>
    <source>
        <strain evidence="2">cv. 9930</strain>
    </source>
</reference>
<proteinExistence type="predicted"/>
<dbReference type="EMBL" id="CM002928">
    <property type="protein sequence ID" value="KGN43343.1"/>
    <property type="molecule type" value="Genomic_DNA"/>
</dbReference>
<dbReference type="Gramene" id="KGN43343">
    <property type="protein sequence ID" value="KGN43343"/>
    <property type="gene ID" value="Csa_7G024170"/>
</dbReference>
<evidence type="ECO:0000313" key="1">
    <source>
        <dbReference type="EMBL" id="KGN43343.1"/>
    </source>
</evidence>
<keyword evidence="2" id="KW-1185">Reference proteome</keyword>
<protein>
    <submittedName>
        <fullName evidence="1">Uncharacterized protein</fullName>
    </submittedName>
</protein>
<evidence type="ECO:0000313" key="2">
    <source>
        <dbReference type="Proteomes" id="UP000029981"/>
    </source>
</evidence>
<organism evidence="1 2">
    <name type="scientific">Cucumis sativus</name>
    <name type="common">Cucumber</name>
    <dbReference type="NCBI Taxonomy" id="3659"/>
    <lineage>
        <taxon>Eukaryota</taxon>
        <taxon>Viridiplantae</taxon>
        <taxon>Streptophyta</taxon>
        <taxon>Embryophyta</taxon>
        <taxon>Tracheophyta</taxon>
        <taxon>Spermatophyta</taxon>
        <taxon>Magnoliopsida</taxon>
        <taxon>eudicotyledons</taxon>
        <taxon>Gunneridae</taxon>
        <taxon>Pentapetalae</taxon>
        <taxon>rosids</taxon>
        <taxon>fabids</taxon>
        <taxon>Cucurbitales</taxon>
        <taxon>Cucurbitaceae</taxon>
        <taxon>Benincaseae</taxon>
        <taxon>Cucumis</taxon>
    </lineage>
</organism>